<dbReference type="PANTHER" id="PTHR30146">
    <property type="entry name" value="LACI-RELATED TRANSCRIPTIONAL REPRESSOR"/>
    <property type="match status" value="1"/>
</dbReference>
<dbReference type="PROSITE" id="PS50932">
    <property type="entry name" value="HTH_LACI_2"/>
    <property type="match status" value="1"/>
</dbReference>
<keyword evidence="3" id="KW-0804">Transcription</keyword>
<dbReference type="EMBL" id="LAXD01000001">
    <property type="protein sequence ID" value="KWX01144.1"/>
    <property type="molecule type" value="Genomic_DNA"/>
</dbReference>
<reference evidence="8" key="3">
    <citation type="submission" date="2015-04" db="EMBL/GenBank/DDBJ databases">
        <title>Physiological reanalysis, assessment of diazotrophy, and genome sequences of multiple isolates of Streptomyces thermoautotrophicus.</title>
        <authorList>
            <person name="MacKellar D.C."/>
            <person name="Lieber L."/>
            <person name="Norman J."/>
            <person name="Bolger A."/>
            <person name="Tobin C."/>
            <person name="Murray J.W."/>
            <person name="Chang R."/>
            <person name="Ford T."/>
            <person name="Nguyen P.Q."/>
            <person name="Woodward J."/>
            <person name="Permingeat H."/>
            <person name="Joshi N.S."/>
            <person name="Silver P.A."/>
            <person name="Usadel B."/>
            <person name="Rutherford A.W."/>
            <person name="Friesen M."/>
            <person name="Prell J."/>
        </authorList>
    </citation>
    <scope>NUCLEOTIDE SEQUENCE [LARGE SCALE GENOMIC DNA]</scope>
    <source>
        <strain evidence="8">H1</strain>
    </source>
</reference>
<dbReference type="PATRIC" id="fig|1469144.10.peg.2354"/>
<evidence type="ECO:0000313" key="5">
    <source>
        <dbReference type="EMBL" id="KWX01144.1"/>
    </source>
</evidence>
<evidence type="ECO:0000259" key="4">
    <source>
        <dbReference type="PROSITE" id="PS50932"/>
    </source>
</evidence>
<dbReference type="OrthoDB" id="3430936at2"/>
<reference evidence="6 10" key="2">
    <citation type="submission" date="2015-02" db="EMBL/GenBank/DDBJ databases">
        <title>Physiological reanalysis, assessment of diazotrophy, and genome sequences of multiple isolates of Streptomyces thermoautotrophicus.</title>
        <authorList>
            <person name="MacKellar D.C."/>
            <person name="Lieber L."/>
            <person name="Norman J."/>
            <person name="Bolger A."/>
            <person name="Tobin C."/>
            <person name="Murray J.W."/>
            <person name="Prell J."/>
        </authorList>
    </citation>
    <scope>NUCLEOTIDE SEQUENCE [LARGE SCALE GENOMIC DNA]</scope>
    <source>
        <strain evidence="6 10">UBT1</strain>
    </source>
</reference>
<dbReference type="GO" id="GO:0003700">
    <property type="term" value="F:DNA-binding transcription factor activity"/>
    <property type="evidence" value="ECO:0007669"/>
    <property type="project" value="TreeGrafter"/>
</dbReference>
<accession>A0A132N3S8</accession>
<keyword evidence="2" id="KW-0238">DNA-binding</keyword>
<keyword evidence="8" id="KW-1185">Reference proteome</keyword>
<dbReference type="RefSeq" id="WP_066887389.1">
    <property type="nucleotide sequence ID" value="NZ_JYIJ01000014.1"/>
</dbReference>
<dbReference type="AlphaFoldDB" id="A0A132N3S8"/>
<dbReference type="Gene3D" id="1.10.260.40">
    <property type="entry name" value="lambda repressor-like DNA-binding domains"/>
    <property type="match status" value="1"/>
</dbReference>
<evidence type="ECO:0000256" key="2">
    <source>
        <dbReference type="ARBA" id="ARBA00023125"/>
    </source>
</evidence>
<proteinExistence type="predicted"/>
<dbReference type="InterPro" id="IPR010982">
    <property type="entry name" value="Lambda_DNA-bd_dom_sf"/>
</dbReference>
<keyword evidence="1" id="KW-0805">Transcription regulation</keyword>
<reference evidence="5" key="4">
    <citation type="submission" date="2015-04" db="EMBL/GenBank/DDBJ databases">
        <title>Physiological reanalysis, assessment of diazotrophy, and genome sequences of multiple isolates of Streptomyces thermoautotrophicus.</title>
        <authorList>
            <person name="MacKellar D.C."/>
            <person name="Lieber L."/>
            <person name="Norman J."/>
            <person name="Bolger A."/>
            <person name="Tobin C."/>
            <person name="Murray J.W."/>
            <person name="Woodward J."/>
            <person name="Friesen M."/>
            <person name="Prell J."/>
        </authorList>
    </citation>
    <scope>NUCLEOTIDE SEQUENCE [LARGE SCALE GENOMIC DNA]</scope>
    <source>
        <strain evidence="5">H1</strain>
    </source>
</reference>
<dbReference type="EMBL" id="JYIK01000764">
    <property type="protein sequence ID" value="KWX09628.1"/>
    <property type="molecule type" value="Genomic_DNA"/>
</dbReference>
<dbReference type="SMART" id="SM00354">
    <property type="entry name" value="HTH_LACI"/>
    <property type="match status" value="1"/>
</dbReference>
<evidence type="ECO:0000313" key="6">
    <source>
        <dbReference type="EMBL" id="KWX04779.1"/>
    </source>
</evidence>
<organism evidence="6 10">
    <name type="scientific">Carbonactinospora thermoautotrophica</name>
    <dbReference type="NCBI Taxonomy" id="1469144"/>
    <lineage>
        <taxon>Bacteria</taxon>
        <taxon>Bacillati</taxon>
        <taxon>Actinomycetota</taxon>
        <taxon>Actinomycetes</taxon>
        <taxon>Kitasatosporales</taxon>
        <taxon>Carbonactinosporaceae</taxon>
        <taxon>Carbonactinospora</taxon>
    </lineage>
</organism>
<feature type="domain" description="HTH lacI-type" evidence="4">
    <location>
        <begin position="9"/>
        <end position="63"/>
    </location>
</feature>
<dbReference type="PANTHER" id="PTHR30146:SF109">
    <property type="entry name" value="HTH-TYPE TRANSCRIPTIONAL REGULATOR GALS"/>
    <property type="match status" value="1"/>
</dbReference>
<dbReference type="SUPFAM" id="SSF47413">
    <property type="entry name" value="lambda repressor-like DNA-binding domains"/>
    <property type="match status" value="1"/>
</dbReference>
<dbReference type="STRING" id="1469144.LI90_2172"/>
<dbReference type="InterPro" id="IPR046335">
    <property type="entry name" value="LacI/GalR-like_sensor"/>
</dbReference>
<evidence type="ECO:0000256" key="1">
    <source>
        <dbReference type="ARBA" id="ARBA00023015"/>
    </source>
</evidence>
<evidence type="ECO:0000313" key="9">
    <source>
        <dbReference type="Proteomes" id="UP000070598"/>
    </source>
</evidence>
<dbReference type="Proteomes" id="UP000070659">
    <property type="component" value="Unassembled WGS sequence"/>
</dbReference>
<dbReference type="Pfam" id="PF13377">
    <property type="entry name" value="Peripla_BP_3"/>
    <property type="match status" value="1"/>
</dbReference>
<name>A0A132N3S8_9ACTN</name>
<comment type="caution">
    <text evidence="6">The sequence shown here is derived from an EMBL/GenBank/DDBJ whole genome shotgun (WGS) entry which is preliminary data.</text>
</comment>
<dbReference type="GO" id="GO:0000976">
    <property type="term" value="F:transcription cis-regulatory region binding"/>
    <property type="evidence" value="ECO:0007669"/>
    <property type="project" value="TreeGrafter"/>
</dbReference>
<dbReference type="Proteomes" id="UP000070188">
    <property type="component" value="Unassembled WGS sequence"/>
</dbReference>
<dbReference type="CDD" id="cd06292">
    <property type="entry name" value="PBP1_AglR_RafR-like"/>
    <property type="match status" value="1"/>
</dbReference>
<evidence type="ECO:0000256" key="3">
    <source>
        <dbReference type="ARBA" id="ARBA00023163"/>
    </source>
</evidence>
<gene>
    <name evidence="5" type="ORF">LI90_2172</name>
    <name evidence="6" type="ORF">TH66_06300</name>
    <name evidence="7" type="ORF">TR74_08430</name>
</gene>
<evidence type="ECO:0000313" key="7">
    <source>
        <dbReference type="EMBL" id="KWX09628.1"/>
    </source>
</evidence>
<dbReference type="Proteomes" id="UP000070598">
    <property type="component" value="Unassembled WGS sequence"/>
</dbReference>
<dbReference type="InterPro" id="IPR028082">
    <property type="entry name" value="Peripla_BP_I"/>
</dbReference>
<dbReference type="Gene3D" id="3.40.50.2300">
    <property type="match status" value="2"/>
</dbReference>
<dbReference type="EMBL" id="JYIJ01000014">
    <property type="protein sequence ID" value="KWX04779.1"/>
    <property type="molecule type" value="Genomic_DNA"/>
</dbReference>
<protein>
    <submittedName>
        <fullName evidence="5">LacI family transcription regulator</fullName>
    </submittedName>
</protein>
<sequence>MPRKDARRATLNDVARVAGVSRQTVSNALNAPHLLRPDTLAQVRTAIDRLGYRPNRNARSLRTRRSCLIGYRIYPSHPDRLGWVLDRFLHAVADAARVAGYHLVVFTPDDEAREVDTYTALVQTRSVDGFLLSGVRHEDEVARWLHRRKVPFVAYGRLPEESGDAWVDVDNAAGTALAVDHLVALGHRRIAFLGWAEGDRIGDERARGWRAAMERHGLTGPLIRGHTPDRIPAARAAAERLLELADPPTAVVAASDTIAVGVLQAARARGVSVGRDLAVVGFDDTPSAALLTPTLTSVSQPVEEAARLLVDMLVTRLAGHRPSRRAVLLEPTLVVRESSCPLPAPVAES</sequence>
<dbReference type="SUPFAM" id="SSF53822">
    <property type="entry name" value="Periplasmic binding protein-like I"/>
    <property type="match status" value="1"/>
</dbReference>
<reference evidence="9" key="1">
    <citation type="submission" date="2015-02" db="EMBL/GenBank/DDBJ databases">
        <title>Physiological reanalysis, assessment of diazotrophy, and genome sequences of multiple isolates of Streptomyces thermoautotrophicus.</title>
        <authorList>
            <person name="MacKellar D.C."/>
            <person name="Lieber L."/>
            <person name="Norman J."/>
            <person name="Bolger A."/>
            <person name="Tobin C."/>
            <person name="Murray J.W."/>
            <person name="Friesen M."/>
            <person name="Prell J."/>
        </authorList>
    </citation>
    <scope>NUCLEOTIDE SEQUENCE [LARGE SCALE GENOMIC DNA]</scope>
    <source>
        <strain evidence="9">UBT1</strain>
    </source>
</reference>
<dbReference type="InterPro" id="IPR000843">
    <property type="entry name" value="HTH_LacI"/>
</dbReference>
<dbReference type="PROSITE" id="PS00356">
    <property type="entry name" value="HTH_LACI_1"/>
    <property type="match status" value="1"/>
</dbReference>
<dbReference type="Pfam" id="PF00356">
    <property type="entry name" value="LacI"/>
    <property type="match status" value="1"/>
</dbReference>
<dbReference type="CDD" id="cd01392">
    <property type="entry name" value="HTH_LacI"/>
    <property type="match status" value="1"/>
</dbReference>
<evidence type="ECO:0000313" key="8">
    <source>
        <dbReference type="Proteomes" id="UP000070188"/>
    </source>
</evidence>
<evidence type="ECO:0000313" key="10">
    <source>
        <dbReference type="Proteomes" id="UP000070659"/>
    </source>
</evidence>